<dbReference type="AlphaFoldDB" id="A0A6G0YEV2"/>
<proteinExistence type="predicted"/>
<dbReference type="OrthoDB" id="8068988at2759"/>
<protein>
    <recommendedName>
        <fullName evidence="3">RNA-directed DNA polymerase from mobile element jockey</fullName>
    </recommendedName>
</protein>
<accession>A0A6G0YEV2</accession>
<sequence length="188" mass="21862">MSCAVKESTPFDRGLSSGYFPSLNNYRKLYSEQMINWYLYRGSDIIRQLFLDLTEYVPVSPNYVDDKAIISINHDPVIASHHLQNHFSLMEDWYTNWRLKINQSKSIHCTFTLRQSLCPAVSIYGTVIPNSQTVKYLGLMLDRRLTWAQHIKSKRLNLNSRLRLLKTFLKLKFTINDSTIALLLAATL</sequence>
<evidence type="ECO:0000313" key="1">
    <source>
        <dbReference type="EMBL" id="KAF0754296.1"/>
    </source>
</evidence>
<organism evidence="1 2">
    <name type="scientific">Aphis craccivora</name>
    <name type="common">Cowpea aphid</name>
    <dbReference type="NCBI Taxonomy" id="307492"/>
    <lineage>
        <taxon>Eukaryota</taxon>
        <taxon>Metazoa</taxon>
        <taxon>Ecdysozoa</taxon>
        <taxon>Arthropoda</taxon>
        <taxon>Hexapoda</taxon>
        <taxon>Insecta</taxon>
        <taxon>Pterygota</taxon>
        <taxon>Neoptera</taxon>
        <taxon>Paraneoptera</taxon>
        <taxon>Hemiptera</taxon>
        <taxon>Sternorrhyncha</taxon>
        <taxon>Aphidomorpha</taxon>
        <taxon>Aphidoidea</taxon>
        <taxon>Aphididae</taxon>
        <taxon>Aphidini</taxon>
        <taxon>Aphis</taxon>
        <taxon>Aphis</taxon>
    </lineage>
</organism>
<keyword evidence="2" id="KW-1185">Reference proteome</keyword>
<dbReference type="EMBL" id="VUJU01004455">
    <property type="protein sequence ID" value="KAF0754296.1"/>
    <property type="molecule type" value="Genomic_DNA"/>
</dbReference>
<evidence type="ECO:0008006" key="3">
    <source>
        <dbReference type="Google" id="ProtNLM"/>
    </source>
</evidence>
<name>A0A6G0YEV2_APHCR</name>
<comment type="caution">
    <text evidence="1">The sequence shown here is derived from an EMBL/GenBank/DDBJ whole genome shotgun (WGS) entry which is preliminary data.</text>
</comment>
<evidence type="ECO:0000313" key="2">
    <source>
        <dbReference type="Proteomes" id="UP000478052"/>
    </source>
</evidence>
<reference evidence="1 2" key="1">
    <citation type="submission" date="2019-08" db="EMBL/GenBank/DDBJ databases">
        <title>Whole genome of Aphis craccivora.</title>
        <authorList>
            <person name="Voronova N.V."/>
            <person name="Shulinski R.S."/>
            <person name="Bandarenka Y.V."/>
            <person name="Zhorov D.G."/>
            <person name="Warner D."/>
        </authorList>
    </citation>
    <scope>NUCLEOTIDE SEQUENCE [LARGE SCALE GENOMIC DNA]</scope>
    <source>
        <strain evidence="1">180601</strain>
        <tissue evidence="1">Whole Body</tissue>
    </source>
</reference>
<dbReference type="Proteomes" id="UP000478052">
    <property type="component" value="Unassembled WGS sequence"/>
</dbReference>
<gene>
    <name evidence="1" type="ORF">FWK35_00021609</name>
</gene>